<keyword evidence="1" id="KW-0833">Ubl conjugation pathway</keyword>
<comment type="caution">
    <text evidence="6">The sequence shown here is derived from an EMBL/GenBank/DDBJ whole genome shotgun (WGS) entry which is preliminary data.</text>
</comment>
<evidence type="ECO:0000313" key="7">
    <source>
        <dbReference type="Proteomes" id="UP001153076"/>
    </source>
</evidence>
<sequence length="432" mass="48467">MKRITSSEPAVGKPPQPPVEYRLKEAGILDMDYFVKTLSDIKAKGVRPDLVGSIIAHHASKWVPELSESRDTTDFEGDSSTSPESATATWRKKQFFIETLVSVLPPEKDAIPCNFLLRLLRVANMVGVDPTYRDELEKRVSWQLDQASLKELMIPAFSHTCGTLLDVELIRRLVQRFMGLDESVKGGTALVKVAKLVDCYLAEAAVDSNLSLVEFIELAGALPPYARATDDGLYRAIDTYLKAHPGVSKQERKLLCRLIDTGKLSPEASLHASQNERLPVRTVIQVLFSEQNKLTRNLDWSGPLGRFRSPSPNPSGLELPARCLSKREVMAQQVEIKRLKEDVVRLQDQINALQGQLDRLVEKKKGFFWWRRFSLVSAFRGANESGRSEGIREKDFGAVGFGRQTPITVDHMKSNKLVKGKTTPVRWRKSLS</sequence>
<reference evidence="6" key="1">
    <citation type="submission" date="2022-04" db="EMBL/GenBank/DDBJ databases">
        <title>Carnegiea gigantea Genome sequencing and assembly v2.</title>
        <authorList>
            <person name="Copetti D."/>
            <person name="Sanderson M.J."/>
            <person name="Burquez A."/>
            <person name="Wojciechowski M.F."/>
        </authorList>
    </citation>
    <scope>NUCLEOTIDE SEQUENCE</scope>
    <source>
        <strain evidence="6">SGP5-SGP5p</strain>
        <tissue evidence="6">Aerial part</tissue>
    </source>
</reference>
<dbReference type="PANTHER" id="PTHR32370">
    <property type="entry name" value="OS12G0117600 PROTEIN"/>
    <property type="match status" value="1"/>
</dbReference>
<proteinExistence type="inferred from homology"/>
<evidence type="ECO:0000256" key="2">
    <source>
        <dbReference type="PROSITE-ProRule" id="PRU00982"/>
    </source>
</evidence>
<gene>
    <name evidence="6" type="ORF">Cgig2_012472</name>
</gene>
<comment type="similarity">
    <text evidence="2">Belongs to the NPH3 family.</text>
</comment>
<organism evidence="6 7">
    <name type="scientific">Carnegiea gigantea</name>
    <dbReference type="NCBI Taxonomy" id="171969"/>
    <lineage>
        <taxon>Eukaryota</taxon>
        <taxon>Viridiplantae</taxon>
        <taxon>Streptophyta</taxon>
        <taxon>Embryophyta</taxon>
        <taxon>Tracheophyta</taxon>
        <taxon>Spermatophyta</taxon>
        <taxon>Magnoliopsida</taxon>
        <taxon>eudicotyledons</taxon>
        <taxon>Gunneridae</taxon>
        <taxon>Pentapetalae</taxon>
        <taxon>Caryophyllales</taxon>
        <taxon>Cactineae</taxon>
        <taxon>Cactaceae</taxon>
        <taxon>Cactoideae</taxon>
        <taxon>Echinocereeae</taxon>
        <taxon>Carnegiea</taxon>
    </lineage>
</organism>
<dbReference type="PROSITE" id="PS51649">
    <property type="entry name" value="NPH3"/>
    <property type="match status" value="1"/>
</dbReference>
<dbReference type="Pfam" id="PF03000">
    <property type="entry name" value="NPH3"/>
    <property type="match status" value="1"/>
</dbReference>
<accession>A0A9Q1KML6</accession>
<protein>
    <recommendedName>
        <fullName evidence="5">NPH3 domain-containing protein</fullName>
    </recommendedName>
</protein>
<dbReference type="EMBL" id="JAKOGI010000076">
    <property type="protein sequence ID" value="KAJ8445584.1"/>
    <property type="molecule type" value="Genomic_DNA"/>
</dbReference>
<feature type="coiled-coil region" evidence="3">
    <location>
        <begin position="329"/>
        <end position="363"/>
    </location>
</feature>
<dbReference type="OrthoDB" id="680561at2759"/>
<feature type="region of interest" description="Disordered" evidence="4">
    <location>
        <begin position="67"/>
        <end position="86"/>
    </location>
</feature>
<evidence type="ECO:0000259" key="5">
    <source>
        <dbReference type="PROSITE" id="PS51649"/>
    </source>
</evidence>
<keyword evidence="3" id="KW-0175">Coiled coil</keyword>
<dbReference type="Proteomes" id="UP001153076">
    <property type="component" value="Unassembled WGS sequence"/>
</dbReference>
<dbReference type="InterPro" id="IPR043454">
    <property type="entry name" value="NPH3/RPT2-like"/>
</dbReference>
<evidence type="ECO:0000313" key="6">
    <source>
        <dbReference type="EMBL" id="KAJ8445584.1"/>
    </source>
</evidence>
<dbReference type="InterPro" id="IPR027356">
    <property type="entry name" value="NPH3_dom"/>
</dbReference>
<name>A0A9Q1KML6_9CARY</name>
<feature type="domain" description="NPH3" evidence="5">
    <location>
        <begin position="20"/>
        <end position="293"/>
    </location>
</feature>
<evidence type="ECO:0000256" key="3">
    <source>
        <dbReference type="SAM" id="Coils"/>
    </source>
</evidence>
<keyword evidence="7" id="KW-1185">Reference proteome</keyword>
<evidence type="ECO:0000256" key="4">
    <source>
        <dbReference type="SAM" id="MobiDB-lite"/>
    </source>
</evidence>
<dbReference type="AlphaFoldDB" id="A0A9Q1KML6"/>
<evidence type="ECO:0000256" key="1">
    <source>
        <dbReference type="ARBA" id="ARBA00022786"/>
    </source>
</evidence>